<dbReference type="Proteomes" id="UP000032668">
    <property type="component" value="Unassembled WGS sequence"/>
</dbReference>
<keyword evidence="6" id="KW-1185">Reference proteome</keyword>
<feature type="domain" description="MobA/VirD2-like nuclease" evidence="2">
    <location>
        <begin position="45"/>
        <end position="177"/>
    </location>
</feature>
<organism evidence="5 6">
    <name type="scientific">Acidocella aminolytica 101 = DSM 11237</name>
    <dbReference type="NCBI Taxonomy" id="1120923"/>
    <lineage>
        <taxon>Bacteria</taxon>
        <taxon>Pseudomonadati</taxon>
        <taxon>Pseudomonadota</taxon>
        <taxon>Alphaproteobacteria</taxon>
        <taxon>Acetobacterales</taxon>
        <taxon>Acidocellaceae</taxon>
        <taxon>Acidocella</taxon>
    </lineage>
</organism>
<evidence type="ECO:0000313" key="5">
    <source>
        <dbReference type="EMBL" id="GAN80397.1"/>
    </source>
</evidence>
<name>A0A0D6PFF4_9PROT</name>
<evidence type="ECO:0000259" key="3">
    <source>
        <dbReference type="Pfam" id="PF18821"/>
    </source>
</evidence>
<feature type="domain" description="Large polyvalent protein-associated" evidence="3">
    <location>
        <begin position="456"/>
        <end position="545"/>
    </location>
</feature>
<dbReference type="InterPro" id="IPR005094">
    <property type="entry name" value="Endonuclease_MobA/VirD2"/>
</dbReference>
<dbReference type="OrthoDB" id="279005at2"/>
<evidence type="ECO:0000256" key="1">
    <source>
        <dbReference type="SAM" id="MobiDB-lite"/>
    </source>
</evidence>
<gene>
    <name evidence="5" type="ORF">Aam_046_038</name>
</gene>
<dbReference type="InterPro" id="IPR049751">
    <property type="entry name" value="TraI/MobA_relaxases"/>
</dbReference>
<dbReference type="Pfam" id="PF18821">
    <property type="entry name" value="LPD7"/>
    <property type="match status" value="1"/>
</dbReference>
<accession>A0A0D6PFF4</accession>
<dbReference type="InterPro" id="IPR054462">
    <property type="entry name" value="TraI_M"/>
</dbReference>
<proteinExistence type="predicted"/>
<dbReference type="NCBIfam" id="NF041893">
    <property type="entry name" value="TraI_MobP_relax"/>
    <property type="match status" value="1"/>
</dbReference>
<feature type="region of interest" description="Disordered" evidence="1">
    <location>
        <begin position="651"/>
        <end position="672"/>
    </location>
</feature>
<evidence type="ECO:0000259" key="2">
    <source>
        <dbReference type="Pfam" id="PF03432"/>
    </source>
</evidence>
<dbReference type="RefSeq" id="WP_048878809.1">
    <property type="nucleotide sequence ID" value="NZ_BANC01000045.1"/>
</dbReference>
<evidence type="ECO:0000313" key="6">
    <source>
        <dbReference type="Proteomes" id="UP000032668"/>
    </source>
</evidence>
<dbReference type="Pfam" id="PF03432">
    <property type="entry name" value="Relaxase"/>
    <property type="match status" value="1"/>
</dbReference>
<feature type="compositionally biased region" description="Basic and acidic residues" evidence="1">
    <location>
        <begin position="656"/>
        <end position="672"/>
    </location>
</feature>
<protein>
    <submittedName>
        <fullName evidence="5">Relaxase/mobilization nuclease</fullName>
    </submittedName>
</protein>
<dbReference type="STRING" id="1120923.SAMN02746095_03295"/>
<dbReference type="Pfam" id="PF22863">
    <property type="entry name" value="TraI_middle"/>
    <property type="match status" value="1"/>
</dbReference>
<dbReference type="EMBL" id="BANC01000045">
    <property type="protein sequence ID" value="GAN80397.1"/>
    <property type="molecule type" value="Genomic_DNA"/>
</dbReference>
<comment type="caution">
    <text evidence="5">The sequence shown here is derived from an EMBL/GenBank/DDBJ whole genome shotgun (WGS) entry which is preliminary data.</text>
</comment>
<dbReference type="AlphaFoldDB" id="A0A0D6PFF4"/>
<feature type="domain" description="TraI-like middle" evidence="4">
    <location>
        <begin position="195"/>
        <end position="287"/>
    </location>
</feature>
<dbReference type="InterPro" id="IPR040677">
    <property type="entry name" value="LPD7"/>
</dbReference>
<reference evidence="5 6" key="1">
    <citation type="submission" date="2012-11" db="EMBL/GenBank/DDBJ databases">
        <title>Whole genome sequence of Acidocella aminolytica 101 = DSM 11237.</title>
        <authorList>
            <person name="Azuma Y."/>
            <person name="Higashiura N."/>
            <person name="Hirakawa H."/>
            <person name="Matsushita K."/>
        </authorList>
    </citation>
    <scope>NUCLEOTIDE SEQUENCE [LARGE SCALE GENOMIC DNA]</scope>
    <source>
        <strain evidence="6">101 / DSM 11237</strain>
    </source>
</reference>
<sequence>MIVRRVPPKATRAGGFRRLGQYVIAPVVPGSAPAPESGVDALGSYIADQARHADRVEWTRVTNCQAATVRGAISEIDATQALNTRSKADPNYHLVIAFPPGETPTREQIEDIEDTLVRGLGLGDHQRISALHNDKAHLHLHVAINLIHPETFKAAKIFRDHTTLAQLAAGLEVKHGLERTSHEIPNDRTGRTPEAAKTMETHTAQEPFVGWVRRVAGDALIAAGAGEGGWKSLHEAAARYGLEIRPRGAGLVIGKAGEPALMMKASDLDRSLAFKRLVDRFGAFEPAAADARRIAPEAEYVRTVPPEKREDQTLWSRYAEQRDRALHDRGLAIADINTADRRYRDAVSAHYAAKFAEIKRLKLTMGIDPRIRYDALKREQANVLCRHREATTAKRETARAAHVILSWPDWLRRHAEMGDAAAVNALRFMATKQERFTDTLVRNPASAAKTVTALGVKPKMSRNGDATYRLPDGGAVVDKKDGLTMPSLSRAAAILVLEMARDRAEGTPLAVDGDATQKRALLDAAVQGRFDVRFADAAMEAERDRRVRELDEEQGYTEPDRRRQTLAMFIANRNAWPAPGDTTFYRPLAETDAGDATLVATIQLRGVDVAVWRQGDETLVQDISGQPDAIAYTLLPGDRADVAAMRSEEPYGLDIETAKPVERGRDTDMEID</sequence>
<evidence type="ECO:0000259" key="4">
    <source>
        <dbReference type="Pfam" id="PF22863"/>
    </source>
</evidence>